<feature type="region of interest" description="Disordered" evidence="1">
    <location>
        <begin position="1"/>
        <end position="51"/>
    </location>
</feature>
<feature type="compositionally biased region" description="Basic residues" evidence="1">
    <location>
        <begin position="1"/>
        <end position="14"/>
    </location>
</feature>
<evidence type="ECO:0000313" key="2">
    <source>
        <dbReference type="EMBL" id="CAF1123916.1"/>
    </source>
</evidence>
<feature type="compositionally biased region" description="Polar residues" evidence="1">
    <location>
        <begin position="212"/>
        <end position="231"/>
    </location>
</feature>
<dbReference type="EMBL" id="CAJNOH010000789">
    <property type="protein sequence ID" value="CAF1123916.1"/>
    <property type="molecule type" value="Genomic_DNA"/>
</dbReference>
<dbReference type="Proteomes" id="UP000663854">
    <property type="component" value="Unassembled WGS sequence"/>
</dbReference>
<dbReference type="AlphaFoldDB" id="A0A814QR04"/>
<name>A0A814QR04_9BILA</name>
<protein>
    <submittedName>
        <fullName evidence="2">Uncharacterized protein</fullName>
    </submittedName>
</protein>
<evidence type="ECO:0000256" key="1">
    <source>
        <dbReference type="SAM" id="MobiDB-lite"/>
    </source>
</evidence>
<gene>
    <name evidence="2" type="ORF">PYM288_LOCUS20846</name>
</gene>
<comment type="caution">
    <text evidence="2">The sequence shown here is derived from an EMBL/GenBank/DDBJ whole genome shotgun (WGS) entry which is preliminary data.</text>
</comment>
<proteinExistence type="predicted"/>
<evidence type="ECO:0000313" key="3">
    <source>
        <dbReference type="Proteomes" id="UP000663854"/>
    </source>
</evidence>
<accession>A0A814QR04</accession>
<feature type="region of interest" description="Disordered" evidence="1">
    <location>
        <begin position="204"/>
        <end position="231"/>
    </location>
</feature>
<reference evidence="2" key="1">
    <citation type="submission" date="2021-02" db="EMBL/GenBank/DDBJ databases">
        <authorList>
            <person name="Nowell W R."/>
        </authorList>
    </citation>
    <scope>NUCLEOTIDE SEQUENCE</scope>
</reference>
<organism evidence="2 3">
    <name type="scientific">Rotaria sordida</name>
    <dbReference type="NCBI Taxonomy" id="392033"/>
    <lineage>
        <taxon>Eukaryota</taxon>
        <taxon>Metazoa</taxon>
        <taxon>Spiralia</taxon>
        <taxon>Gnathifera</taxon>
        <taxon>Rotifera</taxon>
        <taxon>Eurotatoria</taxon>
        <taxon>Bdelloidea</taxon>
        <taxon>Philodinida</taxon>
        <taxon>Philodinidae</taxon>
        <taxon>Rotaria</taxon>
    </lineage>
</organism>
<feature type="compositionally biased region" description="Basic and acidic residues" evidence="1">
    <location>
        <begin position="34"/>
        <end position="51"/>
    </location>
</feature>
<sequence length="231" mass="25695">MFKCSSKKFKRNRRRQDGTKSISSDFIQGILDEPSGKDEEQNNLLDPREKSTSITNCNIPLNNTGNLLVSGNATNEFSLDSILEEKTQGDNQSNTMLFSQPMDAVLIHTLHDSSLSSLPQCVSTSSREATEPAVAAEKYDDLAELDFNNMRSRYADELALNALLNRCMPDSALTASIRQKDEKEQEAEHIQLHGSVSNVYEKAFREQEGRRTPSTGSEESLTSTNSEASCY</sequence>